<feature type="transmembrane region" description="Helical" evidence="1">
    <location>
        <begin position="20"/>
        <end position="38"/>
    </location>
</feature>
<name>A0A2H0KT98_9BACT</name>
<dbReference type="EMBL" id="PCVO01000023">
    <property type="protein sequence ID" value="PIQ75378.1"/>
    <property type="molecule type" value="Genomic_DNA"/>
</dbReference>
<keyword evidence="1" id="KW-0812">Transmembrane</keyword>
<evidence type="ECO:0000313" key="2">
    <source>
        <dbReference type="EMBL" id="PIQ75378.1"/>
    </source>
</evidence>
<keyword evidence="1" id="KW-1133">Transmembrane helix</keyword>
<sequence>MSKFHYPASQVVIPLSGTTTWQALPAYFLLHILMYAIIQTMDPVRDRGRYASLIGIHPA</sequence>
<comment type="caution">
    <text evidence="2">The sequence shown here is derived from an EMBL/GenBank/DDBJ whole genome shotgun (WGS) entry which is preliminary data.</text>
</comment>
<protein>
    <submittedName>
        <fullName evidence="2">Uncharacterized protein</fullName>
    </submittedName>
</protein>
<organism evidence="2 3">
    <name type="scientific">Candidatus Portnoybacteria bacterium CG11_big_fil_rev_8_21_14_0_20_40_15</name>
    <dbReference type="NCBI Taxonomy" id="1974817"/>
    <lineage>
        <taxon>Bacteria</taxon>
        <taxon>Candidatus Portnoyibacteriota</taxon>
    </lineage>
</organism>
<gene>
    <name evidence="2" type="ORF">COV84_01590</name>
</gene>
<keyword evidence="1" id="KW-0472">Membrane</keyword>
<evidence type="ECO:0000313" key="3">
    <source>
        <dbReference type="Proteomes" id="UP000229317"/>
    </source>
</evidence>
<reference evidence="2 3" key="1">
    <citation type="submission" date="2017-09" db="EMBL/GenBank/DDBJ databases">
        <title>Depth-based differentiation of microbial function through sediment-hosted aquifers and enrichment of novel symbionts in the deep terrestrial subsurface.</title>
        <authorList>
            <person name="Probst A.J."/>
            <person name="Ladd B."/>
            <person name="Jarett J.K."/>
            <person name="Geller-Mcgrath D.E."/>
            <person name="Sieber C.M."/>
            <person name="Emerson J.B."/>
            <person name="Anantharaman K."/>
            <person name="Thomas B.C."/>
            <person name="Malmstrom R."/>
            <person name="Stieglmeier M."/>
            <person name="Klingl A."/>
            <person name="Woyke T."/>
            <person name="Ryan C.M."/>
            <person name="Banfield J.F."/>
        </authorList>
    </citation>
    <scope>NUCLEOTIDE SEQUENCE [LARGE SCALE GENOMIC DNA]</scope>
    <source>
        <strain evidence="2">CG11_big_fil_rev_8_21_14_0_20_40_15</strain>
    </source>
</reference>
<proteinExistence type="predicted"/>
<evidence type="ECO:0000256" key="1">
    <source>
        <dbReference type="SAM" id="Phobius"/>
    </source>
</evidence>
<dbReference type="AlphaFoldDB" id="A0A2H0KT98"/>
<dbReference type="Proteomes" id="UP000229317">
    <property type="component" value="Unassembled WGS sequence"/>
</dbReference>
<accession>A0A2H0KT98</accession>